<dbReference type="CDD" id="cd00093">
    <property type="entry name" value="HTH_XRE"/>
    <property type="match status" value="1"/>
</dbReference>
<dbReference type="RefSeq" id="WP_002317972.1">
    <property type="nucleotide sequence ID" value="NZ_CP019988.1"/>
</dbReference>
<evidence type="ECO:0000313" key="2">
    <source>
        <dbReference type="EMBL" id="KWX18340.1"/>
    </source>
</evidence>
<sequence>MLFLKEEKIIDKENVIGSNIRRIRLEKGIGQTELIRDLQLRKIAITRETLVKIEGGRQHIKLDQLRAIRDVLQVSYEDLLQ</sequence>
<gene>
    <name evidence="2" type="ORF">AWT83_07615</name>
</gene>
<dbReference type="EMBL" id="LRHK01000001">
    <property type="protein sequence ID" value="KWX18340.1"/>
    <property type="molecule type" value="Genomic_DNA"/>
</dbReference>
<proteinExistence type="predicted"/>
<dbReference type="GO" id="GO:0003677">
    <property type="term" value="F:DNA binding"/>
    <property type="evidence" value="ECO:0007669"/>
    <property type="project" value="InterPro"/>
</dbReference>
<dbReference type="PROSITE" id="PS50943">
    <property type="entry name" value="HTH_CROC1"/>
    <property type="match status" value="1"/>
</dbReference>
<accession>A0A132P7M9</accession>
<dbReference type="Gene3D" id="1.10.260.40">
    <property type="entry name" value="lambda repressor-like DNA-binding domains"/>
    <property type="match status" value="1"/>
</dbReference>
<dbReference type="InterPro" id="IPR001387">
    <property type="entry name" value="Cro/C1-type_HTH"/>
</dbReference>
<comment type="caution">
    <text evidence="2">The sequence shown here is derived from an EMBL/GenBank/DDBJ whole genome shotgun (WGS) entry which is preliminary data.</text>
</comment>
<dbReference type="AlphaFoldDB" id="A0A132P7M9"/>
<feature type="domain" description="HTH cro/C1-type" evidence="1">
    <location>
        <begin position="20"/>
        <end position="79"/>
    </location>
</feature>
<dbReference type="Proteomes" id="UP000070452">
    <property type="component" value="Unassembled WGS sequence"/>
</dbReference>
<organism evidence="2 3">
    <name type="scientific">Enterococcus faecium</name>
    <name type="common">Streptococcus faecium</name>
    <dbReference type="NCBI Taxonomy" id="1352"/>
    <lineage>
        <taxon>Bacteria</taxon>
        <taxon>Bacillati</taxon>
        <taxon>Bacillota</taxon>
        <taxon>Bacilli</taxon>
        <taxon>Lactobacillales</taxon>
        <taxon>Enterococcaceae</taxon>
        <taxon>Enterococcus</taxon>
    </lineage>
</organism>
<name>A0A132P7M9_ENTFC</name>
<evidence type="ECO:0000313" key="3">
    <source>
        <dbReference type="Proteomes" id="UP000070452"/>
    </source>
</evidence>
<dbReference type="Pfam" id="PF13443">
    <property type="entry name" value="HTH_26"/>
    <property type="match status" value="1"/>
</dbReference>
<protein>
    <submittedName>
        <fullName evidence="2">XRE family transcriptional regulator</fullName>
    </submittedName>
</protein>
<dbReference type="SUPFAM" id="SSF47413">
    <property type="entry name" value="lambda repressor-like DNA-binding domains"/>
    <property type="match status" value="1"/>
</dbReference>
<evidence type="ECO:0000259" key="1">
    <source>
        <dbReference type="PROSITE" id="PS50943"/>
    </source>
</evidence>
<dbReference type="GeneID" id="56743250"/>
<dbReference type="InterPro" id="IPR010982">
    <property type="entry name" value="Lambda_DNA-bd_dom_sf"/>
</dbReference>
<reference evidence="2 3" key="1">
    <citation type="submission" date="2016-01" db="EMBL/GenBank/DDBJ databases">
        <title>Molecular Mechanisms for transfer of large genomic segments between Enterococcus faecium strains.</title>
        <authorList>
            <person name="Garcia-Solache M.A."/>
            <person name="Lebreton F."/>
            <person name="Mclaughlin R.E."/>
            <person name="Whiteaker J.D."/>
            <person name="Gilmore M.S."/>
            <person name="Rice L.B."/>
        </authorList>
    </citation>
    <scope>NUCLEOTIDE SEQUENCE [LARGE SCALE GENOMIC DNA]</scope>
    <source>
        <strain evidence="2 3">D344RRF x C68</strain>
    </source>
</reference>